<reference evidence="3" key="2">
    <citation type="submission" date="2011-04" db="EMBL/GenBank/DDBJ databases">
        <title>The complete genome of chromosome of Treponema succinifaciens DSM 2489.</title>
        <authorList>
            <person name="Lucas S."/>
            <person name="Copeland A."/>
            <person name="Lapidus A."/>
            <person name="Bruce D."/>
            <person name="Goodwin L."/>
            <person name="Pitluck S."/>
            <person name="Peters L."/>
            <person name="Kyrpides N."/>
            <person name="Mavromatis K."/>
            <person name="Ivanova N."/>
            <person name="Ovchinnikova G."/>
            <person name="Teshima H."/>
            <person name="Detter J.C."/>
            <person name="Tapia R."/>
            <person name="Han C."/>
            <person name="Land M."/>
            <person name="Hauser L."/>
            <person name="Markowitz V."/>
            <person name="Cheng J.-F."/>
            <person name="Hugenholtz P."/>
            <person name="Woyke T."/>
            <person name="Wu D."/>
            <person name="Gronow S."/>
            <person name="Wellnitz S."/>
            <person name="Brambilla E."/>
            <person name="Klenk H.-P."/>
            <person name="Eisen J.A."/>
        </authorList>
    </citation>
    <scope>NUCLEOTIDE SEQUENCE [LARGE SCALE GENOMIC DNA]</scope>
    <source>
        <strain evidence="3">ATCC 33096 / DSM 2489 / 6091</strain>
    </source>
</reference>
<protein>
    <submittedName>
        <fullName evidence="2">Type I site-specific deoxyribonuclease</fullName>
        <ecNumber evidence="2">3.1.21.3</ecNumber>
    </submittedName>
</protein>
<dbReference type="STRING" id="869209.Tresu_1090"/>
<dbReference type="Pfam" id="PF08463">
    <property type="entry name" value="EcoEI_R_C"/>
    <property type="match status" value="1"/>
</dbReference>
<dbReference type="GO" id="GO:0009035">
    <property type="term" value="F:type I site-specific deoxyribonuclease activity"/>
    <property type="evidence" value="ECO:0007669"/>
    <property type="project" value="UniProtKB-EC"/>
</dbReference>
<dbReference type="GO" id="GO:0009307">
    <property type="term" value="P:DNA restriction-modification system"/>
    <property type="evidence" value="ECO:0007669"/>
    <property type="project" value="UniProtKB-KW"/>
</dbReference>
<dbReference type="Pfam" id="PF04313">
    <property type="entry name" value="HSDR_N"/>
    <property type="match status" value="1"/>
</dbReference>
<dbReference type="GO" id="GO:0005829">
    <property type="term" value="C:cytosol"/>
    <property type="evidence" value="ECO:0007669"/>
    <property type="project" value="TreeGrafter"/>
</dbReference>
<dbReference type="InterPro" id="IPR014001">
    <property type="entry name" value="Helicase_ATP-bd"/>
</dbReference>
<evidence type="ECO:0000259" key="1">
    <source>
        <dbReference type="PROSITE" id="PS51192"/>
    </source>
</evidence>
<evidence type="ECO:0000313" key="3">
    <source>
        <dbReference type="Proteomes" id="UP000006852"/>
    </source>
</evidence>
<dbReference type="AlphaFoldDB" id="F2NVM6"/>
<sequence>MNFDFLKQNPELRDLYNYCNQAEVFVSQFPDASVRSARNGLECAIKLFYITKYGQYSEMSDLFGLIEDYKFKAYLDEPQLAAVHNVRKLGNMASHAEPINNRMAMLCLHSLYDSVCEILKFLGIISSYLPFDKEAVTDAVPNAIEAEKTKKKIIIKVKKSPFTTEQKAKIATDTKMTSSIDYTEAETRAALIDMDLREAGWTVCDIKEAVKPETACIETKLTNIPVSSDFPTGVGYADYVLYDTNGKPLAVIEAKRTCKDVDTGAKQAKIYAEALKDKFGIMPVIFYTNGYQIYMVDGVGGSARRVFGYYSLKELHSLIVRRKLGGIEDTRVNQEISDRYFIQNACTAVCTAYSGFKRKALNVMATGTGKTRFAISLVDILMRNDWVKNVLFLADRTELVDQAKKAFAKYLPNATLCAISEVSGSQRDFDANVILSTYPTMLNLLDTDEKTFGIGRFDLIIIDECHRSCYNKYQAIFHYFDSLVLGLTATPKDQEGQEDTYSLFGLEVGHPTFSYDYPTAVQEGFLVDYAAIDKTTARLKNGAKYSELSDAEKKEYDEVFAEEGSLPDNLKEKQGNEFYKNIINIPTIKLVLETLMNEGLRVDNGERLGKSIIFAVDHDHAEKIVKTFKDVYPDKGDDYCQLVDYSVSKAGTIIDDFKMPEKEPIIAVSVDMLDTGIDVPEVLNLVFFKRVYSVIKFWQMIGRGTRVCKDFNVFSPSKEFFGKGKEGITNAELQPYPEKQGFYIFDFCDNFDFFDINPKGKITGGGLNLSQKIFELKLDMVYELQKREHQENEEHVKFYQKWKGELISLIQNLDKNHINVRYNLKEVDKYSDSKTWDYVTPLMLAEIKKVITPLIDPIGGESSAKVFDVWMFNIELSHLVGEEDYSKPLQKVTTIISQLLDMQTIPEIKAKSEILKTFLSTEFWAEVTVSKLELVRSEVRDLIKYLDGPKKKAVETNFKDEVIEKDGKHINPQFKNYKQRVIDYLAETTDCEAVNKIKNIEPLNEKDIQDLQHILCEELGTQADYDAISEGASFGVFVRRIVGMNPEAVTKLLSEYLSKYNFNPAQEEFLHQIVTFVLQNGDIEVKNLIKDDPFKSMDFTELFDGNVVPVTEFVSYLHGAIAT</sequence>
<dbReference type="HOGENOM" id="CLU_009326_0_0_12"/>
<dbReference type="GeneID" id="302998252"/>
<dbReference type="CDD" id="cd18799">
    <property type="entry name" value="SF2_C_EcoAI-like"/>
    <property type="match status" value="1"/>
</dbReference>
<dbReference type="InterPro" id="IPR027417">
    <property type="entry name" value="P-loop_NTPase"/>
</dbReference>
<dbReference type="InterPro" id="IPR006935">
    <property type="entry name" value="Helicase/UvrB_N"/>
</dbReference>
<keyword evidence="3" id="KW-1185">Reference proteome</keyword>
<dbReference type="PROSITE" id="PS51192">
    <property type="entry name" value="HELICASE_ATP_BIND_1"/>
    <property type="match status" value="1"/>
</dbReference>
<accession>F2NVM6</accession>
<dbReference type="Gene3D" id="3.90.1570.30">
    <property type="match status" value="1"/>
</dbReference>
<dbReference type="InterPro" id="IPR007409">
    <property type="entry name" value="Restrct_endonuc_type1_HsdR_N"/>
</dbReference>
<dbReference type="SUPFAM" id="SSF52540">
    <property type="entry name" value="P-loop containing nucleoside triphosphate hydrolases"/>
    <property type="match status" value="2"/>
</dbReference>
<dbReference type="CDD" id="cd18032">
    <property type="entry name" value="DEXHc_RE_I_III_res"/>
    <property type="match status" value="1"/>
</dbReference>
<dbReference type="Proteomes" id="UP000006852">
    <property type="component" value="Chromosome"/>
</dbReference>
<name>F2NVM6_TRES6</name>
<dbReference type="EC" id="3.1.21.3" evidence="2"/>
<dbReference type="InterPro" id="IPR001650">
    <property type="entry name" value="Helicase_C-like"/>
</dbReference>
<dbReference type="InterPro" id="IPR050742">
    <property type="entry name" value="Helicase_Restrict-Modif_Enz"/>
</dbReference>
<dbReference type="EMBL" id="CP002631">
    <property type="protein sequence ID" value="AEB14005.1"/>
    <property type="molecule type" value="Genomic_DNA"/>
</dbReference>
<dbReference type="eggNOG" id="COG4096">
    <property type="taxonomic scope" value="Bacteria"/>
</dbReference>
<gene>
    <name evidence="2" type="ordered locus">Tresu_1090</name>
</gene>
<dbReference type="PANTHER" id="PTHR47396">
    <property type="entry name" value="TYPE I RESTRICTION ENZYME ECOKI R PROTEIN"/>
    <property type="match status" value="1"/>
</dbReference>
<proteinExistence type="predicted"/>
<dbReference type="OrthoDB" id="9802848at2"/>
<feature type="domain" description="Helicase ATP-binding" evidence="1">
    <location>
        <begin position="351"/>
        <end position="509"/>
    </location>
</feature>
<reference evidence="2 3" key="1">
    <citation type="journal article" date="2011" name="Stand. Genomic Sci.">
        <title>Complete genome sequence of Treponema succinifaciens type strain (6091).</title>
        <authorList>
            <person name="Han C."/>
            <person name="Gronow S."/>
            <person name="Teshima H."/>
            <person name="Lapidus A."/>
            <person name="Nolan M."/>
            <person name="Lucas S."/>
            <person name="Hammon N."/>
            <person name="Deshpande S."/>
            <person name="Cheng J.F."/>
            <person name="Zeytun A."/>
            <person name="Tapia R."/>
            <person name="Goodwin L."/>
            <person name="Pitluck S."/>
            <person name="Liolios K."/>
            <person name="Pagani I."/>
            <person name="Ivanova N."/>
            <person name="Mavromatis K."/>
            <person name="Mikhailova N."/>
            <person name="Huntemann M."/>
            <person name="Pati A."/>
            <person name="Chen A."/>
            <person name="Palaniappan K."/>
            <person name="Land M."/>
            <person name="Hauser L."/>
            <person name="Brambilla E.M."/>
            <person name="Rohde M."/>
            <person name="Goker M."/>
            <person name="Woyke T."/>
            <person name="Bristow J."/>
            <person name="Eisen J.A."/>
            <person name="Markowitz V."/>
            <person name="Hugenholtz P."/>
            <person name="Kyrpides N.C."/>
            <person name="Klenk H.P."/>
            <person name="Detter J.C."/>
        </authorList>
    </citation>
    <scope>NUCLEOTIDE SEQUENCE [LARGE SCALE GENOMIC DNA]</scope>
    <source>
        <strain evidence="3">ATCC 33096 / DSM 2489 / 6091</strain>
    </source>
</reference>
<organism evidence="2 3">
    <name type="scientific">Treponema succinifaciens (strain ATCC 33096 / DSM 2489 / 6091)</name>
    <dbReference type="NCBI Taxonomy" id="869209"/>
    <lineage>
        <taxon>Bacteria</taxon>
        <taxon>Pseudomonadati</taxon>
        <taxon>Spirochaetota</taxon>
        <taxon>Spirochaetia</taxon>
        <taxon>Spirochaetales</taxon>
        <taxon>Treponemataceae</taxon>
        <taxon>Treponema</taxon>
    </lineage>
</organism>
<dbReference type="KEGG" id="tsu:Tresu_1090"/>
<dbReference type="RefSeq" id="WP_013701294.1">
    <property type="nucleotide sequence ID" value="NC_015385.1"/>
</dbReference>
<dbReference type="GO" id="GO:0005524">
    <property type="term" value="F:ATP binding"/>
    <property type="evidence" value="ECO:0007669"/>
    <property type="project" value="UniProtKB-KW"/>
</dbReference>
<dbReference type="Gene3D" id="3.40.50.300">
    <property type="entry name" value="P-loop containing nucleotide triphosphate hydrolases"/>
    <property type="match status" value="2"/>
</dbReference>
<dbReference type="REBASE" id="34460">
    <property type="entry name" value="Tsu2489ORF1099P"/>
</dbReference>
<dbReference type="InterPro" id="IPR013670">
    <property type="entry name" value="EcoEI_R_C_dom"/>
</dbReference>
<dbReference type="PANTHER" id="PTHR47396:SF1">
    <property type="entry name" value="ATP-DEPENDENT HELICASE IRC3-RELATED"/>
    <property type="match status" value="1"/>
</dbReference>
<evidence type="ECO:0000313" key="2">
    <source>
        <dbReference type="EMBL" id="AEB14005.1"/>
    </source>
</evidence>
<dbReference type="Pfam" id="PF04851">
    <property type="entry name" value="ResIII"/>
    <property type="match status" value="1"/>
</dbReference>
<keyword evidence="2" id="KW-0378">Hydrolase</keyword>
<dbReference type="SMART" id="SM00487">
    <property type="entry name" value="DEXDc"/>
    <property type="match status" value="1"/>
</dbReference>
<dbReference type="Pfam" id="PF00271">
    <property type="entry name" value="Helicase_C"/>
    <property type="match status" value="1"/>
</dbReference>
<dbReference type="GO" id="GO:0003677">
    <property type="term" value="F:DNA binding"/>
    <property type="evidence" value="ECO:0007669"/>
    <property type="project" value="UniProtKB-KW"/>
</dbReference>